<dbReference type="Proteomes" id="UP000006352">
    <property type="component" value="Unassembled WGS sequence"/>
</dbReference>
<dbReference type="GO" id="GO:0005886">
    <property type="term" value="C:plasma membrane"/>
    <property type="evidence" value="ECO:0007669"/>
    <property type="project" value="InterPro"/>
</dbReference>
<evidence type="ECO:0000313" key="3">
    <source>
        <dbReference type="EMBL" id="CCL98110.1"/>
    </source>
</evidence>
<keyword evidence="2" id="KW-0812">Transmembrane</keyword>
<feature type="transmembrane region" description="Helical" evidence="2">
    <location>
        <begin position="134"/>
        <end position="157"/>
    </location>
</feature>
<accession>J7RUW0</accession>
<keyword evidence="2" id="KW-1133">Transmembrane helix</keyword>
<feature type="transmembrane region" description="Helical" evidence="2">
    <location>
        <begin position="177"/>
        <end position="196"/>
    </location>
</feature>
<name>J7RUW0_9APHY</name>
<keyword evidence="4" id="KW-1185">Reference proteome</keyword>
<feature type="transmembrane region" description="Helical" evidence="2">
    <location>
        <begin position="97"/>
        <end position="122"/>
    </location>
</feature>
<protein>
    <recommendedName>
        <fullName evidence="5">Pali-domain-containing protein</fullName>
    </recommendedName>
</protein>
<keyword evidence="2" id="KW-0472">Membrane</keyword>
<dbReference type="GO" id="GO:0035838">
    <property type="term" value="C:growing cell tip"/>
    <property type="evidence" value="ECO:0007669"/>
    <property type="project" value="TreeGrafter"/>
</dbReference>
<evidence type="ECO:0000313" key="4">
    <source>
        <dbReference type="Proteomes" id="UP000006352"/>
    </source>
</evidence>
<evidence type="ECO:0000256" key="1">
    <source>
        <dbReference type="SAM" id="MobiDB-lite"/>
    </source>
</evidence>
<dbReference type="OrthoDB" id="3365245at2759"/>
<gene>
    <name evidence="3" type="ORF">FIBRA_00104</name>
</gene>
<dbReference type="STRING" id="599839.J7RUW0"/>
<dbReference type="InParanoid" id="J7RUW0"/>
<dbReference type="GO" id="GO:0032153">
    <property type="term" value="C:cell division site"/>
    <property type="evidence" value="ECO:0007669"/>
    <property type="project" value="TreeGrafter"/>
</dbReference>
<dbReference type="AlphaFoldDB" id="J7RUW0"/>
<sequence>MGIIRPATPGFLVTLIATGLLAVVTFSVPYIKSIYFLKASLSIDNESGSLTFGTLGYCLQLPNGTTCSKPSVGYELDVNSLLGDNSPIQIPNVVVKWVTYALVLHIVALILSALAAFFGLLAHVREMSMAYCSSFVSGFAASVALVAFIFDLVLFFLTKDRIDSVSGASASIGVGVWLTLAAWLLLFFAGCFYGFGRCCIKRRPDRYNRNGPSVDAGYAEQMRLDAVKAEADRKARQKQGEIGLPAFQELEQMQPLARTVSDEYVEDGDKIVPLSDVQTAGVGTYNHRQASQSRRDQYPGGYSQGPVGSRAVDAYYNPSPAQSSIYPPQSPPQPQRQPSAHSQGASGYTPSAYSYGSNAAPAQYTAMGAYGHSQQPTTATSNYGHGATGSSYYQAPAPVNQQYQTNFSMPRSNTYAVQNQRSFNADTYNNTGYMGAGAGSSSAAVPSNSYARTAAAQPDRSYTLGGAGYGGSNDAAYYDPYAAASSHHSTPSPAPINTGVAPAQNVASPRGPRTPAPLVQSPIEGIPEPEGTHYTDNPPMYDEMTAQPPGMWSTKR</sequence>
<dbReference type="HOGENOM" id="CLU_032840_0_0_1"/>
<dbReference type="PANTHER" id="PTHR28013:SF4">
    <property type="entry name" value="MARVEL DOMAIN-CONTAINING PROTEIN"/>
    <property type="match status" value="1"/>
</dbReference>
<dbReference type="EMBL" id="HE796869">
    <property type="protein sequence ID" value="CCL98110.1"/>
    <property type="molecule type" value="Genomic_DNA"/>
</dbReference>
<dbReference type="Pfam" id="PF06687">
    <property type="entry name" value="SUR7"/>
    <property type="match status" value="1"/>
</dbReference>
<feature type="region of interest" description="Disordered" evidence="1">
    <location>
        <begin position="483"/>
        <end position="556"/>
    </location>
</feature>
<dbReference type="PANTHER" id="PTHR28013">
    <property type="entry name" value="PROTEIN DCV1-RELATED"/>
    <property type="match status" value="1"/>
</dbReference>
<dbReference type="InterPro" id="IPR009571">
    <property type="entry name" value="SUR7/Rim9-like_fungi"/>
</dbReference>
<reference evidence="3 4" key="1">
    <citation type="journal article" date="2012" name="Appl. Environ. Microbiol.">
        <title>Short-read sequencing for genomic analysis of the brown rot fungus Fibroporia radiculosa.</title>
        <authorList>
            <person name="Tang J.D."/>
            <person name="Perkins A.D."/>
            <person name="Sonstegard T.S."/>
            <person name="Schroeder S.G."/>
            <person name="Burgess S.C."/>
            <person name="Diehl S.V."/>
        </authorList>
    </citation>
    <scope>NUCLEOTIDE SEQUENCE [LARGE SCALE GENOMIC DNA]</scope>
    <source>
        <strain evidence="3 4">TFFH 294</strain>
    </source>
</reference>
<evidence type="ECO:0008006" key="5">
    <source>
        <dbReference type="Google" id="ProtNLM"/>
    </source>
</evidence>
<dbReference type="RefSeq" id="XP_012177393.1">
    <property type="nucleotide sequence ID" value="XM_012322003.1"/>
</dbReference>
<evidence type="ECO:0000256" key="2">
    <source>
        <dbReference type="SAM" id="Phobius"/>
    </source>
</evidence>
<proteinExistence type="predicted"/>
<feature type="region of interest" description="Disordered" evidence="1">
    <location>
        <begin position="282"/>
        <end position="349"/>
    </location>
</feature>
<dbReference type="InterPro" id="IPR051380">
    <property type="entry name" value="pH-response_reg_palI/RIM9"/>
</dbReference>
<dbReference type="GeneID" id="24093021"/>
<organism evidence="3 4">
    <name type="scientific">Fibroporia radiculosa</name>
    <dbReference type="NCBI Taxonomy" id="599839"/>
    <lineage>
        <taxon>Eukaryota</taxon>
        <taxon>Fungi</taxon>
        <taxon>Dikarya</taxon>
        <taxon>Basidiomycota</taxon>
        <taxon>Agaricomycotina</taxon>
        <taxon>Agaricomycetes</taxon>
        <taxon>Polyporales</taxon>
        <taxon>Fibroporiaceae</taxon>
        <taxon>Fibroporia</taxon>
    </lineage>
</organism>
<feature type="transmembrane region" description="Helical" evidence="2">
    <location>
        <begin position="12"/>
        <end position="31"/>
    </location>
</feature>
<feature type="compositionally biased region" description="Low complexity" evidence="1">
    <location>
        <begin position="318"/>
        <end position="327"/>
    </location>
</feature>